<sequence>MIEQLSDEAIEVIWEKTEKQRFEHPDANKPDFQFFDPIEYGKAVAQEAHQNALRQVVKW</sequence>
<dbReference type="EMBL" id="LAZR01061887">
    <property type="protein sequence ID" value="KKK62667.1"/>
    <property type="molecule type" value="Genomic_DNA"/>
</dbReference>
<accession>A0A0F8X0M6</accession>
<proteinExistence type="predicted"/>
<dbReference type="AlphaFoldDB" id="A0A0F8X0M6"/>
<name>A0A0F8X0M6_9ZZZZ</name>
<reference evidence="1" key="1">
    <citation type="journal article" date="2015" name="Nature">
        <title>Complex archaea that bridge the gap between prokaryotes and eukaryotes.</title>
        <authorList>
            <person name="Spang A."/>
            <person name="Saw J.H."/>
            <person name="Jorgensen S.L."/>
            <person name="Zaremba-Niedzwiedzka K."/>
            <person name="Martijn J."/>
            <person name="Lind A.E."/>
            <person name="van Eijk R."/>
            <person name="Schleper C."/>
            <person name="Guy L."/>
            <person name="Ettema T.J."/>
        </authorList>
    </citation>
    <scope>NUCLEOTIDE SEQUENCE</scope>
</reference>
<organism evidence="1">
    <name type="scientific">marine sediment metagenome</name>
    <dbReference type="NCBI Taxonomy" id="412755"/>
    <lineage>
        <taxon>unclassified sequences</taxon>
        <taxon>metagenomes</taxon>
        <taxon>ecological metagenomes</taxon>
    </lineage>
</organism>
<evidence type="ECO:0000313" key="1">
    <source>
        <dbReference type="EMBL" id="KKK62667.1"/>
    </source>
</evidence>
<feature type="non-terminal residue" evidence="1">
    <location>
        <position position="59"/>
    </location>
</feature>
<comment type="caution">
    <text evidence="1">The sequence shown here is derived from an EMBL/GenBank/DDBJ whole genome shotgun (WGS) entry which is preliminary data.</text>
</comment>
<protein>
    <submittedName>
        <fullName evidence="1">Uncharacterized protein</fullName>
    </submittedName>
</protein>
<gene>
    <name evidence="1" type="ORF">LCGC14_3002010</name>
</gene>